<proteinExistence type="predicted"/>
<accession>A0A7J7KI18</accession>
<name>A0A7J7KI18_BUGNE</name>
<dbReference type="AlphaFoldDB" id="A0A7J7KI18"/>
<keyword evidence="3" id="KW-1185">Reference proteome</keyword>
<dbReference type="PANTHER" id="PTHR45532:SF1">
    <property type="entry name" value="WD REPEAT-CONTAINING PROTEIN 97"/>
    <property type="match status" value="1"/>
</dbReference>
<evidence type="ECO:0000256" key="1">
    <source>
        <dbReference type="SAM" id="MobiDB-lite"/>
    </source>
</evidence>
<dbReference type="Proteomes" id="UP000593567">
    <property type="component" value="Unassembled WGS sequence"/>
</dbReference>
<organism evidence="2 3">
    <name type="scientific">Bugula neritina</name>
    <name type="common">Brown bryozoan</name>
    <name type="synonym">Sertularia neritina</name>
    <dbReference type="NCBI Taxonomy" id="10212"/>
    <lineage>
        <taxon>Eukaryota</taxon>
        <taxon>Metazoa</taxon>
        <taxon>Spiralia</taxon>
        <taxon>Lophotrochozoa</taxon>
        <taxon>Bryozoa</taxon>
        <taxon>Gymnolaemata</taxon>
        <taxon>Cheilostomatida</taxon>
        <taxon>Flustrina</taxon>
        <taxon>Buguloidea</taxon>
        <taxon>Bugulidae</taxon>
        <taxon>Bugula</taxon>
    </lineage>
</organism>
<gene>
    <name evidence="2" type="ORF">EB796_003381</name>
</gene>
<feature type="region of interest" description="Disordered" evidence="1">
    <location>
        <begin position="59"/>
        <end position="80"/>
    </location>
</feature>
<evidence type="ECO:0000313" key="3">
    <source>
        <dbReference type="Proteomes" id="UP000593567"/>
    </source>
</evidence>
<dbReference type="PANTHER" id="PTHR45532">
    <property type="entry name" value="WD REPEAT-CONTAINING PROTEIN 97"/>
    <property type="match status" value="1"/>
</dbReference>
<sequence length="166" mass="18854">MIDRVTCFVAPKTPTPPPPVAVKNTADSSKKTSNKTRIYGMYTCSVCLYKQYLLTGSTPPPTIKEPTPTPTPTPPPPPPTPLPEFVTQFFPDEWFQQYFPNCTSYTFPKPWTVEHFITQLLRILKMADYSVKLHIMAAIRKLYHNEGFKNVKEAVDACFDVLNLLL</sequence>
<dbReference type="EMBL" id="VXIV02000430">
    <property type="protein sequence ID" value="KAF6038320.1"/>
    <property type="molecule type" value="Genomic_DNA"/>
</dbReference>
<evidence type="ECO:0000313" key="2">
    <source>
        <dbReference type="EMBL" id="KAF6038320.1"/>
    </source>
</evidence>
<protein>
    <submittedName>
        <fullName evidence="2">KIAA1875</fullName>
    </submittedName>
</protein>
<comment type="caution">
    <text evidence="2">The sequence shown here is derived from an EMBL/GenBank/DDBJ whole genome shotgun (WGS) entry which is preliminary data.</text>
</comment>
<reference evidence="2" key="1">
    <citation type="submission" date="2020-06" db="EMBL/GenBank/DDBJ databases">
        <title>Draft genome of Bugula neritina, a colonial animal packing powerful symbionts and potential medicines.</title>
        <authorList>
            <person name="Rayko M."/>
        </authorList>
    </citation>
    <scope>NUCLEOTIDE SEQUENCE [LARGE SCALE GENOMIC DNA]</scope>
    <source>
        <strain evidence="2">Kwan_BN1</strain>
    </source>
</reference>